<evidence type="ECO:0000313" key="2">
    <source>
        <dbReference type="EMBL" id="NHC34274.1"/>
    </source>
</evidence>
<name>A0A9X5I466_9CYAN</name>
<evidence type="ECO:0000259" key="1">
    <source>
        <dbReference type="Pfam" id="PF07862"/>
    </source>
</evidence>
<comment type="caution">
    <text evidence="2">The sequence shown here is derived from an EMBL/GenBank/DDBJ whole genome shotgun (WGS) entry which is preliminary data.</text>
</comment>
<dbReference type="OrthoDB" id="582966at2"/>
<dbReference type="InterPro" id="IPR012903">
    <property type="entry name" value="Nif11"/>
</dbReference>
<proteinExistence type="predicted"/>
<organism evidence="2 3">
    <name type="scientific">Scytonema millei VB511283</name>
    <dbReference type="NCBI Taxonomy" id="1245923"/>
    <lineage>
        <taxon>Bacteria</taxon>
        <taxon>Bacillati</taxon>
        <taxon>Cyanobacteriota</taxon>
        <taxon>Cyanophyceae</taxon>
        <taxon>Nostocales</taxon>
        <taxon>Scytonemataceae</taxon>
        <taxon>Scytonema</taxon>
    </lineage>
</organism>
<dbReference type="Proteomes" id="UP000031532">
    <property type="component" value="Unassembled WGS sequence"/>
</dbReference>
<dbReference type="EMBL" id="JTJC03000001">
    <property type="protein sequence ID" value="NHC34274.1"/>
    <property type="molecule type" value="Genomic_DNA"/>
</dbReference>
<keyword evidence="3" id="KW-1185">Reference proteome</keyword>
<evidence type="ECO:0000313" key="3">
    <source>
        <dbReference type="Proteomes" id="UP000031532"/>
    </source>
</evidence>
<gene>
    <name evidence="2" type="ORF">QH73_0006315</name>
</gene>
<reference evidence="2 3" key="1">
    <citation type="journal article" date="2015" name="Genome Announc.">
        <title>Draft Genome Sequence of the Terrestrial Cyanobacterium Scytonema millei VB511283, Isolated from Eastern India.</title>
        <authorList>
            <person name="Sen D."/>
            <person name="Chandrababunaidu M.M."/>
            <person name="Singh D."/>
            <person name="Sanghi N."/>
            <person name="Ghorai A."/>
            <person name="Mishra G.P."/>
            <person name="Madduluri M."/>
            <person name="Adhikary S.P."/>
            <person name="Tripathy S."/>
        </authorList>
    </citation>
    <scope>NUCLEOTIDE SEQUENCE [LARGE SCALE GENOMIC DNA]</scope>
    <source>
        <strain evidence="2 3">VB511283</strain>
    </source>
</reference>
<feature type="domain" description="Nif11" evidence="1">
    <location>
        <begin position="1"/>
        <end position="47"/>
    </location>
</feature>
<protein>
    <submittedName>
        <fullName evidence="2">Nif11 family protein</fullName>
    </submittedName>
</protein>
<dbReference type="AlphaFoldDB" id="A0A9X5I466"/>
<sequence length="104" mass="12224">MARIEVINFLQALVRQSELQTKLKTLLKPEVLAYAEQAGYKFTEQEFDDTVWGIEIYLANKLGENFDLTFSLWETMWGKYYLEYLAANVIDSLSQKEIDEFLNQ</sequence>
<dbReference type="RefSeq" id="WP_039715648.1">
    <property type="nucleotide sequence ID" value="NZ_JTJC03000001.1"/>
</dbReference>
<dbReference type="Pfam" id="PF07862">
    <property type="entry name" value="Nif11"/>
    <property type="match status" value="1"/>
</dbReference>
<accession>A0A9X5I466</accession>